<feature type="domain" description="Histidine kinase" evidence="8">
    <location>
        <begin position="343"/>
        <end position="563"/>
    </location>
</feature>
<evidence type="ECO:0000313" key="9">
    <source>
        <dbReference type="EMBL" id="QEX21022.1"/>
    </source>
</evidence>
<dbReference type="CDD" id="cd12914">
    <property type="entry name" value="PDC1_DGC_like"/>
    <property type="match status" value="1"/>
</dbReference>
<evidence type="ECO:0000256" key="4">
    <source>
        <dbReference type="ARBA" id="ARBA00022679"/>
    </source>
</evidence>
<protein>
    <recommendedName>
        <fullName evidence="2">histidine kinase</fullName>
        <ecNumber evidence="2">2.7.13.3</ecNumber>
    </recommendedName>
</protein>
<dbReference type="PRINTS" id="PR00344">
    <property type="entry name" value="BCTRLSENSOR"/>
</dbReference>
<dbReference type="Gene3D" id="3.30.565.10">
    <property type="entry name" value="Histidine kinase-like ATPase, C-terminal domain"/>
    <property type="match status" value="1"/>
</dbReference>
<keyword evidence="5" id="KW-0418">Kinase</keyword>
<accession>A0A5J6MTL8</accession>
<dbReference type="PANTHER" id="PTHR43711">
    <property type="entry name" value="TWO-COMPONENT HISTIDINE KINASE"/>
    <property type="match status" value="1"/>
</dbReference>
<dbReference type="RefSeq" id="WP_151115253.1">
    <property type="nucleotide sequence ID" value="NZ_CP042582.1"/>
</dbReference>
<dbReference type="InterPro" id="IPR036097">
    <property type="entry name" value="HisK_dim/P_sf"/>
</dbReference>
<dbReference type="InterPro" id="IPR005467">
    <property type="entry name" value="His_kinase_dom"/>
</dbReference>
<dbReference type="EC" id="2.7.13.3" evidence="2"/>
<dbReference type="Gene3D" id="1.10.287.130">
    <property type="match status" value="1"/>
</dbReference>
<dbReference type="CDD" id="cd00082">
    <property type="entry name" value="HisKA"/>
    <property type="match status" value="1"/>
</dbReference>
<dbReference type="SUPFAM" id="SSF47384">
    <property type="entry name" value="Homodimeric domain of signal transducing histidine kinase"/>
    <property type="match status" value="1"/>
</dbReference>
<dbReference type="InterPro" id="IPR004358">
    <property type="entry name" value="Sig_transdc_His_kin-like_C"/>
</dbReference>
<keyword evidence="7" id="KW-0812">Transmembrane</keyword>
<dbReference type="Proteomes" id="UP000325797">
    <property type="component" value="Chromosome"/>
</dbReference>
<dbReference type="EMBL" id="CP042582">
    <property type="protein sequence ID" value="QEX21022.1"/>
    <property type="molecule type" value="Genomic_DNA"/>
</dbReference>
<evidence type="ECO:0000256" key="6">
    <source>
        <dbReference type="ARBA" id="ARBA00023012"/>
    </source>
</evidence>
<dbReference type="GO" id="GO:0000155">
    <property type="term" value="F:phosphorelay sensor kinase activity"/>
    <property type="evidence" value="ECO:0007669"/>
    <property type="project" value="InterPro"/>
</dbReference>
<evidence type="ECO:0000256" key="2">
    <source>
        <dbReference type="ARBA" id="ARBA00012438"/>
    </source>
</evidence>
<keyword evidence="7" id="KW-1133">Transmembrane helix</keyword>
<comment type="catalytic activity">
    <reaction evidence="1">
        <text>ATP + protein L-histidine = ADP + protein N-phospho-L-histidine.</text>
        <dbReference type="EC" id="2.7.13.3"/>
    </reaction>
</comment>
<gene>
    <name evidence="9" type="ORF">FRZ61_09420</name>
</gene>
<dbReference type="AlphaFoldDB" id="A0A5J6MTL8"/>
<dbReference type="SUPFAM" id="SSF55874">
    <property type="entry name" value="ATPase domain of HSP90 chaperone/DNA topoisomerase II/histidine kinase"/>
    <property type="match status" value="1"/>
</dbReference>
<keyword evidence="7" id="KW-0472">Membrane</keyword>
<feature type="transmembrane region" description="Helical" evidence="7">
    <location>
        <begin position="284"/>
        <end position="307"/>
    </location>
</feature>
<proteinExistence type="predicted"/>
<organism evidence="9 10">
    <name type="scientific">Hypericibacter adhaerens</name>
    <dbReference type="NCBI Taxonomy" id="2602016"/>
    <lineage>
        <taxon>Bacteria</taxon>
        <taxon>Pseudomonadati</taxon>
        <taxon>Pseudomonadota</taxon>
        <taxon>Alphaproteobacteria</taxon>
        <taxon>Rhodospirillales</taxon>
        <taxon>Dongiaceae</taxon>
        <taxon>Hypericibacter</taxon>
    </lineage>
</organism>
<dbReference type="Gene3D" id="3.30.450.20">
    <property type="entry name" value="PAS domain"/>
    <property type="match status" value="1"/>
</dbReference>
<keyword evidence="3" id="KW-0597">Phosphoprotein</keyword>
<dbReference type="InterPro" id="IPR003594">
    <property type="entry name" value="HATPase_dom"/>
</dbReference>
<dbReference type="Pfam" id="PF00512">
    <property type="entry name" value="HisKA"/>
    <property type="match status" value="1"/>
</dbReference>
<evidence type="ECO:0000259" key="8">
    <source>
        <dbReference type="PROSITE" id="PS50109"/>
    </source>
</evidence>
<dbReference type="CDD" id="cd16922">
    <property type="entry name" value="HATPase_EvgS-ArcB-TorS-like"/>
    <property type="match status" value="1"/>
</dbReference>
<dbReference type="PROSITE" id="PS50109">
    <property type="entry name" value="HIS_KIN"/>
    <property type="match status" value="1"/>
</dbReference>
<keyword evidence="4" id="KW-0808">Transferase</keyword>
<evidence type="ECO:0000313" key="10">
    <source>
        <dbReference type="Proteomes" id="UP000325797"/>
    </source>
</evidence>
<dbReference type="Pfam" id="PF02518">
    <property type="entry name" value="HATPase_c"/>
    <property type="match status" value="1"/>
</dbReference>
<keyword evidence="10" id="KW-1185">Reference proteome</keyword>
<evidence type="ECO:0000256" key="5">
    <source>
        <dbReference type="ARBA" id="ARBA00022777"/>
    </source>
</evidence>
<dbReference type="SMART" id="SM00388">
    <property type="entry name" value="HisKA"/>
    <property type="match status" value="1"/>
</dbReference>
<dbReference type="InterPro" id="IPR050736">
    <property type="entry name" value="Sensor_HK_Regulatory"/>
</dbReference>
<dbReference type="KEGG" id="hadh:FRZ61_09420"/>
<reference evidence="9 10" key="1">
    <citation type="submission" date="2019-08" db="EMBL/GenBank/DDBJ databases">
        <title>Hyperibacter terrae gen. nov., sp. nov. and Hyperibacter viscosus sp. nov., two new members in the family Rhodospirillaceae isolated from the rhizosphere of Hypericum perforatum.</title>
        <authorList>
            <person name="Noviana Z."/>
        </authorList>
    </citation>
    <scope>NUCLEOTIDE SEQUENCE [LARGE SCALE GENOMIC DNA]</scope>
    <source>
        <strain evidence="9 10">R5959</strain>
    </source>
</reference>
<feature type="transmembrane region" description="Helical" evidence="7">
    <location>
        <begin position="20"/>
        <end position="48"/>
    </location>
</feature>
<evidence type="ECO:0000256" key="1">
    <source>
        <dbReference type="ARBA" id="ARBA00000085"/>
    </source>
</evidence>
<dbReference type="PANTHER" id="PTHR43711:SF31">
    <property type="entry name" value="HISTIDINE KINASE"/>
    <property type="match status" value="1"/>
</dbReference>
<dbReference type="SMART" id="SM00387">
    <property type="entry name" value="HATPase_c"/>
    <property type="match status" value="1"/>
</dbReference>
<dbReference type="InterPro" id="IPR036890">
    <property type="entry name" value="HATPase_C_sf"/>
</dbReference>
<evidence type="ECO:0000256" key="3">
    <source>
        <dbReference type="ARBA" id="ARBA00022553"/>
    </source>
</evidence>
<keyword evidence="6" id="KW-0902">Two-component regulatory system</keyword>
<dbReference type="InterPro" id="IPR003661">
    <property type="entry name" value="HisK_dim/P_dom"/>
</dbReference>
<dbReference type="OrthoDB" id="9813151at2"/>
<evidence type="ECO:0000256" key="7">
    <source>
        <dbReference type="SAM" id="Phobius"/>
    </source>
</evidence>
<name>A0A5J6MTL8_9PROT</name>
<sequence length="572" mass="61592">MSSSDGPSEKPPLQPWGRLRWGAGLAIPVLAATLFVSILVLAAVVAIITYRDTLRHTENECQRVVAVAAEHVARIAEETDRSLRVVAQWIERNPDAPLDAPDLVALAEIMTLDPGQTRAIAVIDSTGQAVRLEPGGTARPIDMSKRPYFALGRDGPERTVLFAPPWRSSSTGELTVPALYKLAVERRELIIVTAFSVGRVGDLMVSLLSEEVHGRLLLRNGDTVLVAAIRAGPDQAAERAAADAMLGQPVPAPAPSEITCNRTIAGTGLAVEAHLDRTAMLAGWYRGVAASAGLLLLVLLVVLFLSLELRSFYRRLRTSEESLRESLARANEANQAKTMFLANMSHELRTPLNAIIGFSELIERQAFGPVSEKYRIYVGDILQSGRHLLSIVNQLLDMASIESGKDRLERRPMDPKAALLSAVAMIRGTTQAAGIAIDVDGGSLPDRMICSERAFRQIVVNLVSNAVKFSPQGGRVRVTAAAQGPDWISLAVADQGIGLTPDELAQLFTPFWRSENVWTRRSDGIGLGLALTRRLIEGLGGSIEVESEPGKGSRFTVRLPVDPTAADKGASA</sequence>